<evidence type="ECO:0000313" key="4">
    <source>
        <dbReference type="EMBL" id="RGD75116.1"/>
    </source>
</evidence>
<dbReference type="PANTHER" id="PTHR22789">
    <property type="entry name" value="FUCULOSE PHOSPHATE ALDOLASE"/>
    <property type="match status" value="1"/>
</dbReference>
<dbReference type="InterPro" id="IPR036409">
    <property type="entry name" value="Aldolase_II/adducin_N_sf"/>
</dbReference>
<dbReference type="Pfam" id="PF00596">
    <property type="entry name" value="Aldolase_II"/>
    <property type="match status" value="1"/>
</dbReference>
<name>A0A3E3E194_9FIRM</name>
<comment type="caution">
    <text evidence="4">The sequence shown here is derived from an EMBL/GenBank/DDBJ whole genome shotgun (WGS) entry which is preliminary data.</text>
</comment>
<dbReference type="RefSeq" id="WP_007050274.1">
    <property type="nucleotide sequence ID" value="NZ_CABKNJ010000001.1"/>
</dbReference>
<sequence length="232" mass="26071">MSQNIQELREAICDVGRKMYDRQLCSTNDGNISIRLDDGNFLITPTGVSKGFMTPDMMCIVDKDGNLVEENGPWKGTSEFKLHYKIYQLRPDVNAVVHAHPLYGTVFAAANMPLDKPICTEAALNLGEIPVIKYGLPGTFEICGDIEDYVEYHDAVLMRYHGAVTFGPDVLTAYYRMESLEFIAQQEFAARAMGIVEKATIPQNVIDELYELRREKYSAPDSMGPHHIANKK</sequence>
<dbReference type="PANTHER" id="PTHR22789:SF0">
    <property type="entry name" value="3-OXO-TETRONATE 4-PHOSPHATE DECARBOXYLASE-RELATED"/>
    <property type="match status" value="1"/>
</dbReference>
<proteinExistence type="predicted"/>
<accession>A0A3E3E194</accession>
<evidence type="ECO:0000256" key="1">
    <source>
        <dbReference type="ARBA" id="ARBA00022723"/>
    </source>
</evidence>
<keyword evidence="1" id="KW-0479">Metal-binding</keyword>
<dbReference type="EMBL" id="QUSM01000002">
    <property type="protein sequence ID" value="RGD75116.1"/>
    <property type="molecule type" value="Genomic_DNA"/>
</dbReference>
<dbReference type="GO" id="GO:0046872">
    <property type="term" value="F:metal ion binding"/>
    <property type="evidence" value="ECO:0007669"/>
    <property type="project" value="UniProtKB-KW"/>
</dbReference>
<evidence type="ECO:0000256" key="2">
    <source>
        <dbReference type="ARBA" id="ARBA00023239"/>
    </source>
</evidence>
<protein>
    <submittedName>
        <fullName evidence="4">Class II aldolase/adducin family protein</fullName>
    </submittedName>
</protein>
<organism evidence="4 5">
    <name type="scientific">Anaerofustis stercorihominis</name>
    <dbReference type="NCBI Taxonomy" id="214853"/>
    <lineage>
        <taxon>Bacteria</taxon>
        <taxon>Bacillati</taxon>
        <taxon>Bacillota</taxon>
        <taxon>Clostridia</taxon>
        <taxon>Eubacteriales</taxon>
        <taxon>Eubacteriaceae</taxon>
        <taxon>Anaerofustis</taxon>
    </lineage>
</organism>
<dbReference type="SUPFAM" id="SSF53639">
    <property type="entry name" value="AraD/HMP-PK domain-like"/>
    <property type="match status" value="1"/>
</dbReference>
<dbReference type="AlphaFoldDB" id="A0A3E3E194"/>
<evidence type="ECO:0000313" key="5">
    <source>
        <dbReference type="Proteomes" id="UP000261212"/>
    </source>
</evidence>
<dbReference type="SMART" id="SM01007">
    <property type="entry name" value="Aldolase_II"/>
    <property type="match status" value="1"/>
</dbReference>
<dbReference type="Proteomes" id="UP000261212">
    <property type="component" value="Unassembled WGS sequence"/>
</dbReference>
<dbReference type="InterPro" id="IPR050197">
    <property type="entry name" value="Aldolase_class_II_sugar_metab"/>
</dbReference>
<dbReference type="GeneID" id="98000589"/>
<dbReference type="GO" id="GO:0019323">
    <property type="term" value="P:pentose catabolic process"/>
    <property type="evidence" value="ECO:0007669"/>
    <property type="project" value="TreeGrafter"/>
</dbReference>
<dbReference type="GO" id="GO:0005829">
    <property type="term" value="C:cytosol"/>
    <property type="evidence" value="ECO:0007669"/>
    <property type="project" value="TreeGrafter"/>
</dbReference>
<evidence type="ECO:0000259" key="3">
    <source>
        <dbReference type="SMART" id="SM01007"/>
    </source>
</evidence>
<reference evidence="4 5" key="1">
    <citation type="submission" date="2018-08" db="EMBL/GenBank/DDBJ databases">
        <title>A genome reference for cultivated species of the human gut microbiota.</title>
        <authorList>
            <person name="Zou Y."/>
            <person name="Xue W."/>
            <person name="Luo G."/>
        </authorList>
    </citation>
    <scope>NUCLEOTIDE SEQUENCE [LARGE SCALE GENOMIC DNA]</scope>
    <source>
        <strain evidence="4 5">AM25-6</strain>
    </source>
</reference>
<keyword evidence="2" id="KW-0456">Lyase</keyword>
<gene>
    <name evidence="4" type="ORF">DW687_01990</name>
</gene>
<dbReference type="GO" id="GO:0016832">
    <property type="term" value="F:aldehyde-lyase activity"/>
    <property type="evidence" value="ECO:0007669"/>
    <property type="project" value="TreeGrafter"/>
</dbReference>
<dbReference type="Gene3D" id="3.40.225.10">
    <property type="entry name" value="Class II aldolase/adducin N-terminal domain"/>
    <property type="match status" value="1"/>
</dbReference>
<feature type="domain" description="Class II aldolase/adducin N-terminal" evidence="3">
    <location>
        <begin position="10"/>
        <end position="188"/>
    </location>
</feature>
<dbReference type="InterPro" id="IPR001303">
    <property type="entry name" value="Aldolase_II/adducin_N"/>
</dbReference>